<evidence type="ECO:0000313" key="1">
    <source>
        <dbReference type="EMBL" id="TKD02440.1"/>
    </source>
</evidence>
<dbReference type="RefSeq" id="WP_136932246.1">
    <property type="nucleotide sequence ID" value="NZ_SSMQ01000034.1"/>
</dbReference>
<gene>
    <name evidence="1" type="ORF">E8A74_28510</name>
</gene>
<protein>
    <submittedName>
        <fullName evidence="1">Uncharacterized protein</fullName>
    </submittedName>
</protein>
<dbReference type="AlphaFoldDB" id="A0A4U1J5D7"/>
<accession>A0A4U1J5D7</accession>
<dbReference type="OrthoDB" id="8772938at2"/>
<proteinExistence type="predicted"/>
<comment type="caution">
    <text evidence="1">The sequence shown here is derived from an EMBL/GenBank/DDBJ whole genome shotgun (WGS) entry which is preliminary data.</text>
</comment>
<organism evidence="1 2">
    <name type="scientific">Polyangium fumosum</name>
    <dbReference type="NCBI Taxonomy" id="889272"/>
    <lineage>
        <taxon>Bacteria</taxon>
        <taxon>Pseudomonadati</taxon>
        <taxon>Myxococcota</taxon>
        <taxon>Polyangia</taxon>
        <taxon>Polyangiales</taxon>
        <taxon>Polyangiaceae</taxon>
        <taxon>Polyangium</taxon>
    </lineage>
</organism>
<reference evidence="1 2" key="1">
    <citation type="submission" date="2019-04" db="EMBL/GenBank/DDBJ databases">
        <authorList>
            <person name="Li Y."/>
            <person name="Wang J."/>
        </authorList>
    </citation>
    <scope>NUCLEOTIDE SEQUENCE [LARGE SCALE GENOMIC DNA]</scope>
    <source>
        <strain evidence="1 2">DSM 14668</strain>
    </source>
</reference>
<dbReference type="EMBL" id="SSMQ01000034">
    <property type="protein sequence ID" value="TKD02440.1"/>
    <property type="molecule type" value="Genomic_DNA"/>
</dbReference>
<name>A0A4U1J5D7_9BACT</name>
<dbReference type="Proteomes" id="UP000309215">
    <property type="component" value="Unassembled WGS sequence"/>
</dbReference>
<keyword evidence="2" id="KW-1185">Reference proteome</keyword>
<evidence type="ECO:0000313" key="2">
    <source>
        <dbReference type="Proteomes" id="UP000309215"/>
    </source>
</evidence>
<sequence>MAELKYISPFVSGDGWLKVKNASGTEVSVPAGLQVRVDGKKDGRTNFTFMEGSVPSLGIAEGRKGSVWTIDPDSRWPTLWDNPWDRRDEEGLIFVDFVDGDRVTDVFDMLQGKLWIGARSGPGSRGPYSVRMEVDDVPGGLKPGEERWSALGIPNWPIDKARGYADRAAMHLVWFPIYTGTKNIALLNNEARYLHCGLRSAGCLSVDPDVWDTIYAYLILRRKGTRRVGGVHIRYKK</sequence>